<feature type="compositionally biased region" description="Basic and acidic residues" evidence="1">
    <location>
        <begin position="1"/>
        <end position="12"/>
    </location>
</feature>
<protein>
    <recommendedName>
        <fullName evidence="4">MepB domain containing protein</fullName>
    </recommendedName>
</protein>
<feature type="region of interest" description="Disordered" evidence="1">
    <location>
        <begin position="1"/>
        <end position="26"/>
    </location>
</feature>
<dbReference type="EMBL" id="BAAAZO010000001">
    <property type="protein sequence ID" value="GAA3595821.1"/>
    <property type="molecule type" value="Genomic_DNA"/>
</dbReference>
<proteinExistence type="predicted"/>
<reference evidence="3" key="1">
    <citation type="journal article" date="2019" name="Int. J. Syst. Evol. Microbiol.">
        <title>The Global Catalogue of Microorganisms (GCM) 10K type strain sequencing project: providing services to taxonomists for standard genome sequencing and annotation.</title>
        <authorList>
            <consortium name="The Broad Institute Genomics Platform"/>
            <consortium name="The Broad Institute Genome Sequencing Center for Infectious Disease"/>
            <person name="Wu L."/>
            <person name="Ma J."/>
        </authorList>
    </citation>
    <scope>NUCLEOTIDE SEQUENCE [LARGE SCALE GENOMIC DNA]</scope>
    <source>
        <strain evidence="3">JCM 16902</strain>
    </source>
</reference>
<dbReference type="RefSeq" id="WP_231487400.1">
    <property type="nucleotide sequence ID" value="NZ_BAAAZO010000001.1"/>
</dbReference>
<dbReference type="InterPro" id="IPR011235">
    <property type="entry name" value="MepB-like"/>
</dbReference>
<name>A0ABP6Z284_9ACTN</name>
<gene>
    <name evidence="2" type="ORF">GCM10022223_08760</name>
</gene>
<accession>A0ABP6Z284</accession>
<dbReference type="Proteomes" id="UP001501074">
    <property type="component" value="Unassembled WGS sequence"/>
</dbReference>
<keyword evidence="3" id="KW-1185">Reference proteome</keyword>
<evidence type="ECO:0000313" key="2">
    <source>
        <dbReference type="EMBL" id="GAA3595821.1"/>
    </source>
</evidence>
<organism evidence="2 3">
    <name type="scientific">Kineosporia mesophila</name>
    <dbReference type="NCBI Taxonomy" id="566012"/>
    <lineage>
        <taxon>Bacteria</taxon>
        <taxon>Bacillati</taxon>
        <taxon>Actinomycetota</taxon>
        <taxon>Actinomycetes</taxon>
        <taxon>Kineosporiales</taxon>
        <taxon>Kineosporiaceae</taxon>
        <taxon>Kineosporia</taxon>
    </lineage>
</organism>
<dbReference type="Gene3D" id="3.40.1350.140">
    <property type="entry name" value="MepB-like"/>
    <property type="match status" value="1"/>
</dbReference>
<comment type="caution">
    <text evidence="2">The sequence shown here is derived from an EMBL/GenBank/DDBJ whole genome shotgun (WGS) entry which is preliminary data.</text>
</comment>
<sequence length="206" mass="22639">MSAQDQTEHDTEPAQAVRPGAVSAEWSAPTPPDLIALKEQVFDPLGIVCTGLTPEAAAESAEYAAHKVRLDGAPVRLRSARKTPEKNGLFVTLWLRRPTGTIRPFAVGDKVRLFVVTAREDDHFGHFVFPAQTLARQRILSSPEAEGKRAFRVYPPWSAPHNAQAARTRSWQREFFLPLDSATGVDLDRARQLYAPAGPPATPNLP</sequence>
<evidence type="ECO:0000256" key="1">
    <source>
        <dbReference type="SAM" id="MobiDB-lite"/>
    </source>
</evidence>
<dbReference type="InterPro" id="IPR038231">
    <property type="entry name" value="MepB-like_sf"/>
</dbReference>
<evidence type="ECO:0008006" key="4">
    <source>
        <dbReference type="Google" id="ProtNLM"/>
    </source>
</evidence>
<dbReference type="Pfam" id="PF08877">
    <property type="entry name" value="MepB-like"/>
    <property type="match status" value="1"/>
</dbReference>
<evidence type="ECO:0000313" key="3">
    <source>
        <dbReference type="Proteomes" id="UP001501074"/>
    </source>
</evidence>